<gene>
    <name evidence="2" type="ORF">g.5128</name>
</gene>
<accession>A0A1B6LET4</accession>
<dbReference type="EMBL" id="GEBQ01017775">
    <property type="protein sequence ID" value="JAT22202.1"/>
    <property type="molecule type" value="Transcribed_RNA"/>
</dbReference>
<reference evidence="2" key="1">
    <citation type="submission" date="2015-11" db="EMBL/GenBank/DDBJ databases">
        <title>De novo transcriptome assembly of four potential Pierce s Disease insect vectors from Arizona vineyards.</title>
        <authorList>
            <person name="Tassone E.E."/>
        </authorList>
    </citation>
    <scope>NUCLEOTIDE SEQUENCE</scope>
</reference>
<sequence length="473" mass="55701">MKCCLYLLVIHNTICSFYNDLQIDSAMNEIPQIRTKRLFSKFEEAVTSEVFIDNTFFIKDLFVSNGSVKLITAPRGFGKSTNMDMVRRFLEISVDENGHQLDIKTTKNYNLFTTCELNICKDHKFFHEYFGQYPIVYIDYNPLRNVSSFPQLLEKLKLVISNTFSFHIYLIKNQKIWMDEEEIVHFTNHITQSENRTLDRFDISFSFQYLALLLKKHFRKKVFVLIDNCDAFVYNMIFQDSPDINDILSFMEETDGALLTAENLVSGAFLTGVLRVFRGHWGINVWSAQYLQEVEFSKYYGVTEPDLRETINRLFPDKKTRREVKSYIDDHFGGYRLYNDGDNYVKMYSISSVVRYLRGESQVMNYFCYPKYVNGFKYVMKISNISDAVDELLKGKEVFLDLYEAFYKEQFLAISNAIKHGKLLSEHGVEWFLRYLHRFGYLTPNDENKNVTKGRFQLPNKETKNSLLRFVAS</sequence>
<dbReference type="PANTHER" id="PTHR34825:SF1">
    <property type="entry name" value="AAA-ATPASE-LIKE DOMAIN-CONTAINING PROTEIN"/>
    <property type="match status" value="1"/>
</dbReference>
<dbReference type="InterPro" id="IPR018631">
    <property type="entry name" value="AAA-ATPase-like_dom"/>
</dbReference>
<name>A0A1B6LET4_9HEMI</name>
<dbReference type="PANTHER" id="PTHR34825">
    <property type="entry name" value="CONSERVED PROTEIN, WITH A WEAK D-GALACTARATE DEHYDRATASE/ALTRONATE HYDROLASE DOMAIN"/>
    <property type="match status" value="1"/>
</dbReference>
<organism evidence="2">
    <name type="scientific">Graphocephala atropunctata</name>
    <dbReference type="NCBI Taxonomy" id="36148"/>
    <lineage>
        <taxon>Eukaryota</taxon>
        <taxon>Metazoa</taxon>
        <taxon>Ecdysozoa</taxon>
        <taxon>Arthropoda</taxon>
        <taxon>Hexapoda</taxon>
        <taxon>Insecta</taxon>
        <taxon>Pterygota</taxon>
        <taxon>Neoptera</taxon>
        <taxon>Paraneoptera</taxon>
        <taxon>Hemiptera</taxon>
        <taxon>Auchenorrhyncha</taxon>
        <taxon>Membracoidea</taxon>
        <taxon>Cicadellidae</taxon>
        <taxon>Cicadellinae</taxon>
        <taxon>Cicadellini</taxon>
        <taxon>Graphocephala</taxon>
    </lineage>
</organism>
<evidence type="ECO:0000313" key="2">
    <source>
        <dbReference type="EMBL" id="JAT22202.1"/>
    </source>
</evidence>
<proteinExistence type="predicted"/>
<dbReference type="AlphaFoldDB" id="A0A1B6LET4"/>
<dbReference type="Pfam" id="PF09820">
    <property type="entry name" value="AAA-ATPase_like"/>
    <property type="match status" value="1"/>
</dbReference>
<feature type="domain" description="AAA-ATPase-like" evidence="1">
    <location>
        <begin position="48"/>
        <end position="277"/>
    </location>
</feature>
<protein>
    <recommendedName>
        <fullName evidence="1">AAA-ATPase-like domain-containing protein</fullName>
    </recommendedName>
</protein>
<evidence type="ECO:0000259" key="1">
    <source>
        <dbReference type="Pfam" id="PF09820"/>
    </source>
</evidence>